<dbReference type="CDD" id="cd00188">
    <property type="entry name" value="TOPRIM"/>
    <property type="match status" value="1"/>
</dbReference>
<proteinExistence type="predicted"/>
<feature type="domain" description="Toprim" evidence="8">
    <location>
        <begin position="230"/>
        <end position="328"/>
    </location>
</feature>
<dbReference type="Pfam" id="PF13362">
    <property type="entry name" value="Toprim_3"/>
    <property type="match status" value="1"/>
</dbReference>
<dbReference type="InterPro" id="IPR036977">
    <property type="entry name" value="DNA_primase_Znf_CHC2"/>
</dbReference>
<keyword evidence="2" id="KW-0639">Primosome</keyword>
<evidence type="ECO:0000259" key="8">
    <source>
        <dbReference type="Pfam" id="PF13362"/>
    </source>
</evidence>
<feature type="compositionally biased region" description="Basic and acidic residues" evidence="7">
    <location>
        <begin position="123"/>
        <end position="136"/>
    </location>
</feature>
<evidence type="ECO:0000256" key="7">
    <source>
        <dbReference type="SAM" id="MobiDB-lite"/>
    </source>
</evidence>
<dbReference type="RefSeq" id="WP_198866815.1">
    <property type="nucleotide sequence ID" value="NZ_CP066310.1"/>
</dbReference>
<dbReference type="GO" id="GO:1990077">
    <property type="term" value="C:primosome complex"/>
    <property type="evidence" value="ECO:0007669"/>
    <property type="project" value="UniProtKB-KW"/>
</dbReference>
<keyword evidence="4" id="KW-0548">Nucleotidyltransferase</keyword>
<evidence type="ECO:0000256" key="4">
    <source>
        <dbReference type="ARBA" id="ARBA00022695"/>
    </source>
</evidence>
<dbReference type="EMBL" id="CP066310">
    <property type="protein sequence ID" value="QQE88541.1"/>
    <property type="molecule type" value="Genomic_DNA"/>
</dbReference>
<dbReference type="GO" id="GO:0006269">
    <property type="term" value="P:DNA replication, synthesis of primer"/>
    <property type="evidence" value="ECO:0007669"/>
    <property type="project" value="UniProtKB-KW"/>
</dbReference>
<dbReference type="GO" id="GO:0016779">
    <property type="term" value="F:nucleotidyltransferase activity"/>
    <property type="evidence" value="ECO:0007669"/>
    <property type="project" value="UniProtKB-KW"/>
</dbReference>
<dbReference type="SUPFAM" id="SSF57783">
    <property type="entry name" value="Zinc beta-ribbon"/>
    <property type="match status" value="1"/>
</dbReference>
<evidence type="ECO:0000256" key="6">
    <source>
        <dbReference type="ARBA" id="ARBA00023163"/>
    </source>
</evidence>
<keyword evidence="5" id="KW-0235">DNA replication</keyword>
<accession>A0AAQ0BZU7</accession>
<name>A0AAQ0BZU7_9GAMM</name>
<sequence length="334" mass="35824">MADLRTVDAIRTVAAVALQHADHLVPELLPEGARKGAEWWARNPTRGDRSAGSFSVSLHSGRWHDFASGDSGGDLVSLAAYLWGARQLDAARDLARRLGLDVLADHAPDCAASEQHRQRLAHARAEAERRSQREAAGKLTRQQRAAALAAQQWETAGPANPRHPYLTRKDVEPHGLRQSGDVLLVPLRTAAGELVNLQRIRPDGDKRFLPGGAVLGAFHLLGEVHPGGLLYVCEGWATGATLHEQYEGAGAVACAMNAGNLRPVALALRARYGHAVELVIAGDDDRQTEGNPGRTAANAAALAAWGLVMFPEWPAGAPLELSDFNDLHTWEAAQ</sequence>
<organism evidence="9 10">
    <name type="scientific">Azotobacter chroococcum</name>
    <dbReference type="NCBI Taxonomy" id="353"/>
    <lineage>
        <taxon>Bacteria</taxon>
        <taxon>Pseudomonadati</taxon>
        <taxon>Pseudomonadota</taxon>
        <taxon>Gammaproteobacteria</taxon>
        <taxon>Pseudomonadales</taxon>
        <taxon>Pseudomonadaceae</taxon>
        <taxon>Azotobacter</taxon>
    </lineage>
</organism>
<dbReference type="Proteomes" id="UP000596192">
    <property type="component" value="Chromosome"/>
</dbReference>
<dbReference type="InterPro" id="IPR006171">
    <property type="entry name" value="TOPRIM_dom"/>
</dbReference>
<evidence type="ECO:0000256" key="3">
    <source>
        <dbReference type="ARBA" id="ARBA00022679"/>
    </source>
</evidence>
<keyword evidence="1" id="KW-0240">DNA-directed RNA polymerase</keyword>
<reference evidence="9 10" key="1">
    <citation type="submission" date="2020-12" db="EMBL/GenBank/DDBJ databases">
        <title>Genomic Analysis and Response surface optimization of nitrogen-fixing conditions for A. chroococcum strain HR1, Isolation from rhizosphere soil.</title>
        <authorList>
            <person name="Li J."/>
            <person name="Yang H."/>
            <person name="Liu H."/>
            <person name="Wang C."/>
            <person name="Tian Y."/>
            <person name="Lu X.Y."/>
        </authorList>
    </citation>
    <scope>NUCLEOTIDE SEQUENCE [LARGE SCALE GENOMIC DNA]</scope>
    <source>
        <strain evidence="9 10">HR1</strain>
    </source>
</reference>
<evidence type="ECO:0000313" key="10">
    <source>
        <dbReference type="Proteomes" id="UP000596192"/>
    </source>
</evidence>
<evidence type="ECO:0000313" key="9">
    <source>
        <dbReference type="EMBL" id="QQE88541.1"/>
    </source>
</evidence>
<evidence type="ECO:0000256" key="2">
    <source>
        <dbReference type="ARBA" id="ARBA00022515"/>
    </source>
</evidence>
<dbReference type="Gene3D" id="3.90.580.10">
    <property type="entry name" value="Zinc finger, CHC2-type domain"/>
    <property type="match status" value="1"/>
</dbReference>
<keyword evidence="3" id="KW-0808">Transferase</keyword>
<dbReference type="GO" id="GO:0000428">
    <property type="term" value="C:DNA-directed RNA polymerase complex"/>
    <property type="evidence" value="ECO:0007669"/>
    <property type="project" value="UniProtKB-KW"/>
</dbReference>
<feature type="region of interest" description="Disordered" evidence="7">
    <location>
        <begin position="122"/>
        <end position="141"/>
    </location>
</feature>
<dbReference type="GO" id="GO:0008270">
    <property type="term" value="F:zinc ion binding"/>
    <property type="evidence" value="ECO:0007669"/>
    <property type="project" value="InterPro"/>
</dbReference>
<dbReference type="GO" id="GO:0003677">
    <property type="term" value="F:DNA binding"/>
    <property type="evidence" value="ECO:0007669"/>
    <property type="project" value="InterPro"/>
</dbReference>
<protein>
    <submittedName>
        <fullName evidence="9">Toprim domain-containing protein</fullName>
    </submittedName>
</protein>
<keyword evidence="6" id="KW-0804">Transcription</keyword>
<evidence type="ECO:0000256" key="1">
    <source>
        <dbReference type="ARBA" id="ARBA00022478"/>
    </source>
</evidence>
<gene>
    <name evidence="9" type="ORF">GKQ51_20285</name>
</gene>
<dbReference type="AlphaFoldDB" id="A0AAQ0BZU7"/>
<evidence type="ECO:0000256" key="5">
    <source>
        <dbReference type="ARBA" id="ARBA00022705"/>
    </source>
</evidence>